<name>A0AAD6SVA1_9AGAR</name>
<dbReference type="EMBL" id="JARJCM010000073">
    <property type="protein sequence ID" value="KAJ7032427.1"/>
    <property type="molecule type" value="Genomic_DNA"/>
</dbReference>
<evidence type="ECO:0000313" key="1">
    <source>
        <dbReference type="EMBL" id="KAJ7032427.1"/>
    </source>
</evidence>
<reference evidence="1" key="1">
    <citation type="submission" date="2023-03" db="EMBL/GenBank/DDBJ databases">
        <title>Massive genome expansion in bonnet fungi (Mycena s.s.) driven by repeated elements and novel gene families across ecological guilds.</title>
        <authorList>
            <consortium name="Lawrence Berkeley National Laboratory"/>
            <person name="Harder C.B."/>
            <person name="Miyauchi S."/>
            <person name="Viragh M."/>
            <person name="Kuo A."/>
            <person name="Thoen E."/>
            <person name="Andreopoulos B."/>
            <person name="Lu D."/>
            <person name="Skrede I."/>
            <person name="Drula E."/>
            <person name="Henrissat B."/>
            <person name="Morin E."/>
            <person name="Kohler A."/>
            <person name="Barry K."/>
            <person name="LaButti K."/>
            <person name="Morin E."/>
            <person name="Salamov A."/>
            <person name="Lipzen A."/>
            <person name="Mereny Z."/>
            <person name="Hegedus B."/>
            <person name="Baldrian P."/>
            <person name="Stursova M."/>
            <person name="Weitz H."/>
            <person name="Taylor A."/>
            <person name="Grigoriev I.V."/>
            <person name="Nagy L.G."/>
            <person name="Martin F."/>
            <person name="Kauserud H."/>
        </authorList>
    </citation>
    <scope>NUCLEOTIDE SEQUENCE</scope>
    <source>
        <strain evidence="1">CBHHK200</strain>
    </source>
</reference>
<dbReference type="Proteomes" id="UP001218188">
    <property type="component" value="Unassembled WGS sequence"/>
</dbReference>
<accession>A0AAD6SVA1</accession>
<dbReference type="Gene3D" id="3.40.50.11350">
    <property type="match status" value="1"/>
</dbReference>
<evidence type="ECO:0000313" key="2">
    <source>
        <dbReference type="Proteomes" id="UP001218188"/>
    </source>
</evidence>
<protein>
    <submittedName>
        <fullName evidence="1">Uncharacterized protein</fullName>
    </submittedName>
</protein>
<comment type="caution">
    <text evidence="1">The sequence shown here is derived from an EMBL/GenBank/DDBJ whole genome shotgun (WGS) entry which is preliminary data.</text>
</comment>
<gene>
    <name evidence="1" type="ORF">C8F04DRAFT_1040528</name>
</gene>
<organism evidence="1 2">
    <name type="scientific">Mycena alexandri</name>
    <dbReference type="NCBI Taxonomy" id="1745969"/>
    <lineage>
        <taxon>Eukaryota</taxon>
        <taxon>Fungi</taxon>
        <taxon>Dikarya</taxon>
        <taxon>Basidiomycota</taxon>
        <taxon>Agaricomycotina</taxon>
        <taxon>Agaricomycetes</taxon>
        <taxon>Agaricomycetidae</taxon>
        <taxon>Agaricales</taxon>
        <taxon>Marasmiineae</taxon>
        <taxon>Mycenaceae</taxon>
        <taxon>Mycena</taxon>
    </lineage>
</organism>
<sequence>MKDRQGYMPWHASFRFISLVLVTLVALSGFSYRIMTTTTYLQPVIYTPSPHTLALGHPTFEDIREHERNLPQHRKPGLLTKYRPRYLFFPWEAWGTGWNNVFQEQLLNTHLAYLANRGYVFVDYIARDHPPFPDELPNGTRHMLHIPMNALTSGPTGGGSWGEGANPAVPLPVSQNWWDAACPPEKILEVHMAETTQELRITDSTTGQERLMLWAEKLRNIEAECVAVLGGTPFDYVFILTETVVSMWSSYGDSPTLKQYAWSTLISRAISRNFALVSSYPQVPPALSPTLSRITTTPGAGSVVAPYPLNAFTPLRADAPPIRGLLGIHLRRGDYEEHCKNIAGWNLGYNTWNNFGEPRVRATGLFPPLPDYLSFRDNETRADAVLRHCWPTAEAIVERVRNVRAEAAERDGQQLRAVYMATNGELGWVADMAGRLRADGWELVSSSLDMRLAPDEFAVSQAVDMGVLVAAETFIGAGFSSLSSNVVQLRLAGGRHANTSRFW</sequence>
<dbReference type="CDD" id="cd11296">
    <property type="entry name" value="O-FucT_like"/>
    <property type="match status" value="1"/>
</dbReference>
<proteinExistence type="predicted"/>
<dbReference type="AlphaFoldDB" id="A0AAD6SVA1"/>
<keyword evidence="2" id="KW-1185">Reference proteome</keyword>